<accession>A0A101S7I9</accession>
<dbReference type="RefSeq" id="WP_059206989.1">
    <property type="nucleotide sequence ID" value="NZ_KQ948661.1"/>
</dbReference>
<evidence type="ECO:0000313" key="1">
    <source>
        <dbReference type="EMBL" id="KUN68937.1"/>
    </source>
</evidence>
<organism evidence="1 2">
    <name type="scientific">Streptomyces canus</name>
    <dbReference type="NCBI Taxonomy" id="58343"/>
    <lineage>
        <taxon>Bacteria</taxon>
        <taxon>Bacillati</taxon>
        <taxon>Actinomycetota</taxon>
        <taxon>Actinomycetes</taxon>
        <taxon>Kitasatosporales</taxon>
        <taxon>Streptomycetaceae</taxon>
        <taxon>Streptomyces</taxon>
        <taxon>Streptomyces aurantiacus group</taxon>
    </lineage>
</organism>
<name>A0A101S7I9_9ACTN</name>
<reference evidence="1 2" key="1">
    <citation type="submission" date="2015-10" db="EMBL/GenBank/DDBJ databases">
        <title>Draft genome sequence of Streptomyces canus DSM 40017, type strain for the species Streptomyces canus.</title>
        <authorList>
            <person name="Ruckert C."/>
            <person name="Winkler A."/>
            <person name="Kalinowski J."/>
            <person name="Kampfer P."/>
            <person name="Glaeser S."/>
        </authorList>
    </citation>
    <scope>NUCLEOTIDE SEQUENCE [LARGE SCALE GENOMIC DNA]</scope>
    <source>
        <strain evidence="1 2">DSM 40017</strain>
    </source>
</reference>
<proteinExistence type="predicted"/>
<dbReference type="SUPFAM" id="SSF53850">
    <property type="entry name" value="Periplasmic binding protein-like II"/>
    <property type="match status" value="1"/>
</dbReference>
<dbReference type="PANTHER" id="PTHR43649:SF12">
    <property type="entry name" value="DIACETYLCHITOBIOSE BINDING PROTEIN DASA"/>
    <property type="match status" value="1"/>
</dbReference>
<dbReference type="Proteomes" id="UP000053669">
    <property type="component" value="Unassembled WGS sequence"/>
</dbReference>
<gene>
    <name evidence="1" type="ORF">AQJ46_20485</name>
</gene>
<dbReference type="Gene3D" id="3.40.190.10">
    <property type="entry name" value="Periplasmic binding protein-like II"/>
    <property type="match status" value="1"/>
</dbReference>
<dbReference type="AlphaFoldDB" id="A0A101S7I9"/>
<dbReference type="PROSITE" id="PS51257">
    <property type="entry name" value="PROKAR_LIPOPROTEIN"/>
    <property type="match status" value="1"/>
</dbReference>
<dbReference type="EMBL" id="LMWU01000019">
    <property type="protein sequence ID" value="KUN68937.1"/>
    <property type="molecule type" value="Genomic_DNA"/>
</dbReference>
<dbReference type="Pfam" id="PF01547">
    <property type="entry name" value="SBP_bac_1"/>
    <property type="match status" value="1"/>
</dbReference>
<dbReference type="STRING" id="58343.AQJ46_20485"/>
<protein>
    <submittedName>
        <fullName evidence="1">ABC transporter substrate-binding protein</fullName>
    </submittedName>
</protein>
<dbReference type="InterPro" id="IPR006311">
    <property type="entry name" value="TAT_signal"/>
</dbReference>
<dbReference type="InterPro" id="IPR050490">
    <property type="entry name" value="Bact_solute-bd_prot1"/>
</dbReference>
<evidence type="ECO:0000313" key="2">
    <source>
        <dbReference type="Proteomes" id="UP000053669"/>
    </source>
</evidence>
<dbReference type="PROSITE" id="PS51318">
    <property type="entry name" value="TAT"/>
    <property type="match status" value="1"/>
</dbReference>
<dbReference type="InterPro" id="IPR006059">
    <property type="entry name" value="SBP"/>
</dbReference>
<sequence length="449" mass="48789">MRPHAGAAVSRRRFLSLSAGGAVAGAAALSGCAMRVSSAVGGSGETVTVMAKADDISPELIEQAQKDIGVKINTVLYSTSKLIAMMTNGNPPDLVRGVGAVDAPYYAARGVMEDLDPYFAKSSVLRPADLDPVNDLWRYDGRTQGKGPRYGMAKDFSQDSMFWYNTALFDQADVDYPPELDPVTYEEWLDKAKRLTRRKNGQTTVFGGSYNGVLTPNLLASLTVAAGGNLFTDDYSRVDFTTPEARKALGWYIDYCRTKVGPSIIQPDPNTWDGPTFQANRLAMSNSGYWLGGLINADKKLAPLSRLAPAPYFDGGRRVSPCQAGTGFWIPSKSHHKDAAWRVFEWFFGEAPAKARASGGWGIPTLKSLRPLMPAQEDYQKRVLAVQDAELRHYSVIAFTPYATADSLLALFNQIAPAAMNGDMSVDTLAGRLNSAMNDQLKRGKEQVG</sequence>
<dbReference type="PANTHER" id="PTHR43649">
    <property type="entry name" value="ARABINOSE-BINDING PROTEIN-RELATED"/>
    <property type="match status" value="1"/>
</dbReference>
<comment type="caution">
    <text evidence="1">The sequence shown here is derived from an EMBL/GenBank/DDBJ whole genome shotgun (WGS) entry which is preliminary data.</text>
</comment>